<organism evidence="5 6">
    <name type="scientific">Adineta ricciae</name>
    <name type="common">Rotifer</name>
    <dbReference type="NCBI Taxonomy" id="249248"/>
    <lineage>
        <taxon>Eukaryota</taxon>
        <taxon>Metazoa</taxon>
        <taxon>Spiralia</taxon>
        <taxon>Gnathifera</taxon>
        <taxon>Rotifera</taxon>
        <taxon>Eurotatoria</taxon>
        <taxon>Bdelloidea</taxon>
        <taxon>Adinetida</taxon>
        <taxon>Adinetidae</taxon>
        <taxon>Adineta</taxon>
    </lineage>
</organism>
<keyword evidence="4" id="KW-0472">Membrane</keyword>
<evidence type="ECO:0000256" key="4">
    <source>
        <dbReference type="SAM" id="Phobius"/>
    </source>
</evidence>
<dbReference type="EMBL" id="CAJNOR010011131">
    <property type="protein sequence ID" value="CAF1659248.1"/>
    <property type="molecule type" value="Genomic_DNA"/>
</dbReference>
<dbReference type="PROSITE" id="PS51125">
    <property type="entry name" value="NHL"/>
    <property type="match status" value="1"/>
</dbReference>
<dbReference type="Pfam" id="PF01436">
    <property type="entry name" value="NHL"/>
    <property type="match status" value="1"/>
</dbReference>
<keyword evidence="4" id="KW-0812">Transmembrane</keyword>
<feature type="region of interest" description="Disordered" evidence="3">
    <location>
        <begin position="1"/>
        <end position="30"/>
    </location>
</feature>
<keyword evidence="1" id="KW-0677">Repeat</keyword>
<dbReference type="Gene3D" id="2.120.10.30">
    <property type="entry name" value="TolB, C-terminal domain"/>
    <property type="match status" value="1"/>
</dbReference>
<proteinExistence type="predicted"/>
<protein>
    <submittedName>
        <fullName evidence="5">Uncharacterized protein</fullName>
    </submittedName>
</protein>
<evidence type="ECO:0000256" key="3">
    <source>
        <dbReference type="SAM" id="MobiDB-lite"/>
    </source>
</evidence>
<dbReference type="InterPro" id="IPR011042">
    <property type="entry name" value="6-blade_b-propeller_TolB-like"/>
</dbReference>
<dbReference type="InterPro" id="IPR001258">
    <property type="entry name" value="NHL_repeat"/>
</dbReference>
<name>A0A816FAZ6_ADIRI</name>
<feature type="non-terminal residue" evidence="5">
    <location>
        <position position="256"/>
    </location>
</feature>
<evidence type="ECO:0000313" key="5">
    <source>
        <dbReference type="EMBL" id="CAF1659248.1"/>
    </source>
</evidence>
<evidence type="ECO:0000313" key="6">
    <source>
        <dbReference type="Proteomes" id="UP000663828"/>
    </source>
</evidence>
<comment type="caution">
    <text evidence="5">The sequence shown here is derived from an EMBL/GenBank/DDBJ whole genome shotgun (WGS) entry which is preliminary data.</text>
</comment>
<keyword evidence="4" id="KW-1133">Transmembrane helix</keyword>
<sequence>MKTNSVSVLEDVPEQSQNTKNHQHLKTTRTPKRVIYTTIKSSRYKQFTSSQNKSRCLTSDDVHRYQNDSIDFRQNNNNNSPVSSSQYSRDMLWNLQNKNLETKFTRNDSSHTPSTEAMVTISWNSSEIKNTWANPADYHRNRFHQSLNEKKKKKYRRLCVISLIIFLLLLIVATIIVLSVLLKKSKTKTSVATPVLRWNATGITIAGITGWSGTNESQLNHPWGLALTYDRTLYVADRFNSRIQKFLSGSTKATTV</sequence>
<accession>A0A816FAZ6</accession>
<keyword evidence="6" id="KW-1185">Reference proteome</keyword>
<feature type="transmembrane region" description="Helical" evidence="4">
    <location>
        <begin position="158"/>
        <end position="182"/>
    </location>
</feature>
<evidence type="ECO:0000256" key="1">
    <source>
        <dbReference type="ARBA" id="ARBA00022737"/>
    </source>
</evidence>
<gene>
    <name evidence="5" type="ORF">XAT740_LOCUS56527</name>
</gene>
<dbReference type="Proteomes" id="UP000663828">
    <property type="component" value="Unassembled WGS sequence"/>
</dbReference>
<dbReference type="AlphaFoldDB" id="A0A816FAZ6"/>
<evidence type="ECO:0000256" key="2">
    <source>
        <dbReference type="PROSITE-ProRule" id="PRU00504"/>
    </source>
</evidence>
<reference evidence="5" key="1">
    <citation type="submission" date="2021-02" db="EMBL/GenBank/DDBJ databases">
        <authorList>
            <person name="Nowell W R."/>
        </authorList>
    </citation>
    <scope>NUCLEOTIDE SEQUENCE</scope>
</reference>
<feature type="repeat" description="NHL" evidence="2">
    <location>
        <begin position="213"/>
        <end position="249"/>
    </location>
</feature>
<feature type="compositionally biased region" description="Basic residues" evidence="3">
    <location>
        <begin position="21"/>
        <end position="30"/>
    </location>
</feature>